<name>A0A1I0EMV6_9PSED</name>
<proteinExistence type="predicted"/>
<dbReference type="EMBL" id="FOHW01000014">
    <property type="protein sequence ID" value="SET46075.1"/>
    <property type="molecule type" value="Genomic_DNA"/>
</dbReference>
<sequence length="265" mass="29881">MNHKKLLGYLPGDLVEPITHDVARVTAREMLAPEKIPHEVLTAQVLKRVFLRWGCVLKEPGDEANPHYKDLVCLTMAAVLHRHGFCDEALTLTALDSVDRLNEHVVLSDTFERNSDAIKALMTSPPTPLVRRPPVAKNVTFWREGDAASVQIGEWFYAIYVHNILGNHEAPIVEIYDFASRQRPEPEDLRQCKAKGQRYDDGVMRIEHHAPYGLRDVPDRARQFQLIASGLPAPSVDHLQPSVGLFVVSDPFALLQDMQHAFGHH</sequence>
<dbReference type="Proteomes" id="UP000182332">
    <property type="component" value="Unassembled WGS sequence"/>
</dbReference>
<evidence type="ECO:0000313" key="1">
    <source>
        <dbReference type="EMBL" id="SET46075.1"/>
    </source>
</evidence>
<evidence type="ECO:0000313" key="2">
    <source>
        <dbReference type="Proteomes" id="UP000182332"/>
    </source>
</evidence>
<organism evidence="1 2">
    <name type="scientific">Pseudomonas graminis</name>
    <dbReference type="NCBI Taxonomy" id="158627"/>
    <lineage>
        <taxon>Bacteria</taxon>
        <taxon>Pseudomonadati</taxon>
        <taxon>Pseudomonadota</taxon>
        <taxon>Gammaproteobacteria</taxon>
        <taxon>Pseudomonadales</taxon>
        <taxon>Pseudomonadaceae</taxon>
        <taxon>Pseudomonas</taxon>
    </lineage>
</organism>
<dbReference type="OrthoDB" id="8653412at2"/>
<dbReference type="RefSeq" id="WP_074889436.1">
    <property type="nucleotide sequence ID" value="NZ_FOHW01000014.1"/>
</dbReference>
<reference evidence="1 2" key="1">
    <citation type="submission" date="2016-10" db="EMBL/GenBank/DDBJ databases">
        <authorList>
            <person name="de Groot N.N."/>
        </authorList>
    </citation>
    <scope>NUCLEOTIDE SEQUENCE [LARGE SCALE GENOMIC DNA]</scope>
    <source>
        <strain evidence="1 2">DSM 11363</strain>
    </source>
</reference>
<protein>
    <submittedName>
        <fullName evidence="1">Uncharacterized protein</fullName>
    </submittedName>
</protein>
<dbReference type="AlphaFoldDB" id="A0A1I0EMV6"/>
<gene>
    <name evidence="1" type="ORF">SAMN05216197_11418</name>
</gene>
<accession>A0A1I0EMV6</accession>